<dbReference type="InterPro" id="IPR013148">
    <property type="entry name" value="Glyco_hydro_32_N"/>
</dbReference>
<protein>
    <submittedName>
        <fullName evidence="8">Glycoside hydrolase family 32 protein</fullName>
    </submittedName>
</protein>
<sequence>MSVFFRPALLASLSFSLLPAAAERVLLFPNSDFEAGTLANWTASGDAFTRQPTFGDNTLARGNVSCGKQGDYWIGTFENYDGVTGAPGNVRGDGATGTLSSQSFTITKRYITFRMGGGNLPAQAGAKLICESQEYALGTGFNSEAMFPITFDAQALMGKTASIVIFDNATGGWGHINADDFAASDEPAVPSDGGFMLTPGIPEADAPMVGYDQPLRPQFHFSSRRNWLNDPNGMVFDGLHYHLFFQHNPLGTGWGNMTWGHAISTDMMHWRQLDHALLPYQVDGRSGTIYSGSTVVDHNNSLGVQVGARKTLVSFFTYASEPFYQAMAYSTDGGVTWKYHNNGRAVVPNQGFDNGERDPKVFWHEASQRWVMVLWVQNNPGRVRFFTSTNLKDWTFASDLLRNWAFECMDMFPLQVDGDPAQTKWVIYDASFDYEIGSFDGATFTTEAGPFHASRGNFYAAQSFNQAPNGRVTQIGWMFDGPDSAAAYGLPYNKQMSFPCDLTLRTTPAGVRLCAQPIPEIASLVTSTQQVSSQILTPTSNLLAQMGNLDLVDLTIEFDPGTASQVILDLPRTSVRYEAASGVFTFTGTDGNQAVAMDGSFMPRNGRVKLRLLLDRLSLETYAFDGESFGAHYINPSNGAATPSLRSVGGNAFVHSLVVKSLGSAWPVETPLATTLENPGFEQGIPSGATFRTAIPGWSTFGDWSDAAGALDDSGDALSQAAGYPDFTGLGAALLKARNGATEKSAGIYQSLGRVALADLGKTYTLSADLGARILDGAGNYSYSGDLTVAFRKGVNGGTGGERGTLLGMAGVRSITADDVALPSLASVSPVTTTATFTPGIEDVGTEVFVVIDLRNTGSSASATDGEKEYLADNVRLNAAAVPLPSGPMAYEGFDYPDGNASLSGRNGGQGWASAWQTVDGGNADVTAGSLTPAAAPADFAGRSTGNSTSLPNGRRVGRVLDTSPAGPFGARGYLDPSGRIGKDGTTLYLSFLQQPNGTTLFYEFEFHRDNLGDPGRIAGIGNDSPGDNVNLRAPNGTQTLIGEGNTGVNFYVVRIDFKPGNDDVRIYRNPTSNTEPGVPTLTRLDAADLSFNGVSFGAFVNGRTVKHDELRFGRSWQEVIGMGPYKAWIGSKGLDGSTGKEDGFEADPDGDGIANGLEWILGGNPLASDAASLLSGPSPDAAALTLSFTRDEAALGEVGLVIQYASDPGGTWATVPITNAGGTYEDGVTVSVDQAADRITVRIPVNNATGNKLFARLRVTEP</sequence>
<dbReference type="CDD" id="cd18622">
    <property type="entry name" value="GH32_Inu-like"/>
    <property type="match status" value="1"/>
</dbReference>
<dbReference type="InterPro" id="IPR013189">
    <property type="entry name" value="Glyco_hydro_32_C"/>
</dbReference>
<dbReference type="InterPro" id="IPR023296">
    <property type="entry name" value="Glyco_hydro_beta-prop_sf"/>
</dbReference>
<evidence type="ECO:0000256" key="2">
    <source>
        <dbReference type="ARBA" id="ARBA00022801"/>
    </source>
</evidence>
<feature type="chain" id="PRO_5032930089" evidence="5">
    <location>
        <begin position="23"/>
        <end position="1263"/>
    </location>
</feature>
<dbReference type="PANTHER" id="PTHR42800">
    <property type="entry name" value="EXOINULINASE INUD (AFU_ORTHOLOGUE AFUA_5G00480)"/>
    <property type="match status" value="1"/>
</dbReference>
<dbReference type="Gene3D" id="2.115.10.20">
    <property type="entry name" value="Glycosyl hydrolase domain, family 43"/>
    <property type="match status" value="1"/>
</dbReference>
<dbReference type="SUPFAM" id="SSF49899">
    <property type="entry name" value="Concanavalin A-like lectins/glucanases"/>
    <property type="match status" value="1"/>
</dbReference>
<dbReference type="AlphaFoldDB" id="A0A858RQP5"/>
<accession>A0A858RQP5</accession>
<evidence type="ECO:0000256" key="5">
    <source>
        <dbReference type="SAM" id="SignalP"/>
    </source>
</evidence>
<dbReference type="GO" id="GO:0005737">
    <property type="term" value="C:cytoplasm"/>
    <property type="evidence" value="ECO:0007669"/>
    <property type="project" value="TreeGrafter"/>
</dbReference>
<feature type="domain" description="Glycosyl hydrolase family 32 C-terminal" evidence="7">
    <location>
        <begin position="520"/>
        <end position="660"/>
    </location>
</feature>
<dbReference type="Pfam" id="PF00251">
    <property type="entry name" value="Glyco_hydro_32N"/>
    <property type="match status" value="1"/>
</dbReference>
<evidence type="ECO:0000259" key="7">
    <source>
        <dbReference type="Pfam" id="PF08244"/>
    </source>
</evidence>
<dbReference type="EMBL" id="CP051774">
    <property type="protein sequence ID" value="QJE98243.1"/>
    <property type="molecule type" value="Genomic_DNA"/>
</dbReference>
<keyword evidence="3" id="KW-0326">Glycosidase</keyword>
<evidence type="ECO:0000313" key="9">
    <source>
        <dbReference type="Proteomes" id="UP000501812"/>
    </source>
</evidence>
<evidence type="ECO:0000313" key="8">
    <source>
        <dbReference type="EMBL" id="QJE98243.1"/>
    </source>
</evidence>
<evidence type="ECO:0000256" key="3">
    <source>
        <dbReference type="ARBA" id="ARBA00023295"/>
    </source>
</evidence>
<gene>
    <name evidence="8" type="ORF">HHL09_21475</name>
</gene>
<evidence type="ECO:0000259" key="6">
    <source>
        <dbReference type="Pfam" id="PF00251"/>
    </source>
</evidence>
<organism evidence="8 9">
    <name type="scientific">Luteolibacter luteus</name>
    <dbReference type="NCBI Taxonomy" id="2728835"/>
    <lineage>
        <taxon>Bacteria</taxon>
        <taxon>Pseudomonadati</taxon>
        <taxon>Verrucomicrobiota</taxon>
        <taxon>Verrucomicrobiia</taxon>
        <taxon>Verrucomicrobiales</taxon>
        <taxon>Verrucomicrobiaceae</taxon>
        <taxon>Luteolibacter</taxon>
    </lineage>
</organism>
<keyword evidence="9" id="KW-1185">Reference proteome</keyword>
<comment type="similarity">
    <text evidence="1">Belongs to the glycosyl hydrolase 32 family.</text>
</comment>
<dbReference type="PANTHER" id="PTHR42800:SF1">
    <property type="entry name" value="EXOINULINASE INUD (AFU_ORTHOLOGUE AFUA_5G00480)"/>
    <property type="match status" value="1"/>
</dbReference>
<dbReference type="Gene3D" id="2.60.120.560">
    <property type="entry name" value="Exo-inulinase, domain 1"/>
    <property type="match status" value="1"/>
</dbReference>
<dbReference type="InterPro" id="IPR013320">
    <property type="entry name" value="ConA-like_dom_sf"/>
</dbReference>
<evidence type="ECO:0000256" key="1">
    <source>
        <dbReference type="ARBA" id="ARBA00009902"/>
    </source>
</evidence>
<dbReference type="InterPro" id="IPR001362">
    <property type="entry name" value="Glyco_hydro_32"/>
</dbReference>
<dbReference type="Gene3D" id="2.60.120.260">
    <property type="entry name" value="Galactose-binding domain-like"/>
    <property type="match status" value="1"/>
</dbReference>
<keyword evidence="2 8" id="KW-0378">Hydrolase</keyword>
<proteinExistence type="inferred from homology"/>
<dbReference type="SUPFAM" id="SSF75005">
    <property type="entry name" value="Arabinanase/levansucrase/invertase"/>
    <property type="match status" value="1"/>
</dbReference>
<dbReference type="KEGG" id="luo:HHL09_21475"/>
<dbReference type="GO" id="GO:0005987">
    <property type="term" value="P:sucrose catabolic process"/>
    <property type="evidence" value="ECO:0007669"/>
    <property type="project" value="TreeGrafter"/>
</dbReference>
<feature type="domain" description="Glycosyl hydrolase family 32 N-terminal" evidence="6">
    <location>
        <begin position="220"/>
        <end position="516"/>
    </location>
</feature>
<keyword evidence="5" id="KW-0732">Signal</keyword>
<dbReference type="SMART" id="SM00640">
    <property type="entry name" value="Glyco_32"/>
    <property type="match status" value="1"/>
</dbReference>
<dbReference type="RefSeq" id="WP_169456702.1">
    <property type="nucleotide sequence ID" value="NZ_CP051774.1"/>
</dbReference>
<dbReference type="GO" id="GO:0004575">
    <property type="term" value="F:sucrose alpha-glucosidase activity"/>
    <property type="evidence" value="ECO:0007669"/>
    <property type="project" value="TreeGrafter"/>
</dbReference>
<feature type="signal peptide" evidence="5">
    <location>
        <begin position="1"/>
        <end position="22"/>
    </location>
</feature>
<evidence type="ECO:0000256" key="4">
    <source>
        <dbReference type="SAM" id="MobiDB-lite"/>
    </source>
</evidence>
<dbReference type="Pfam" id="PF08244">
    <property type="entry name" value="Glyco_hydro_32C"/>
    <property type="match status" value="1"/>
</dbReference>
<dbReference type="Proteomes" id="UP000501812">
    <property type="component" value="Chromosome"/>
</dbReference>
<feature type="region of interest" description="Disordered" evidence="4">
    <location>
        <begin position="935"/>
        <end position="963"/>
    </location>
</feature>
<name>A0A858RQP5_9BACT</name>
<reference evidence="8 9" key="1">
    <citation type="submission" date="2020-04" db="EMBL/GenBank/DDBJ databases">
        <title>Luteolibacter sp. G-1-1-1 isolated from soil.</title>
        <authorList>
            <person name="Dahal R.H."/>
        </authorList>
    </citation>
    <scope>NUCLEOTIDE SEQUENCE [LARGE SCALE GENOMIC DNA]</scope>
    <source>
        <strain evidence="8 9">G-1-1-1</strain>
    </source>
</reference>